<accession>A0A0L0FL63</accession>
<dbReference type="SUPFAM" id="SSF58113">
    <property type="entry name" value="Apolipoprotein A-I"/>
    <property type="match status" value="1"/>
</dbReference>
<dbReference type="RefSeq" id="XP_014151421.1">
    <property type="nucleotide sequence ID" value="XM_014295946.1"/>
</dbReference>
<keyword evidence="2" id="KW-1185">Reference proteome</keyword>
<protein>
    <submittedName>
        <fullName evidence="1">Uncharacterized protein</fullName>
    </submittedName>
</protein>
<sequence>MADQQSQPQQTIVSRVAAVPIVAYISSRATSLYEHGKKTSVYFNNAATFLENQKSVLYEYVSPVFDNKSFMAYLTKANDVLLSNFNFVVEKYPVIETPAEDIIDAAAAKKAQVLDQANAQLVSASEKVNQQYQSTKESVSQQYSTVSEAVVEKVNMAKDQYNEKAAPVVAEIKTQAEPIIADLQERVAPVVANIKEQASPIVESVQKQYNELTNSETTAQE</sequence>
<dbReference type="AlphaFoldDB" id="A0A0L0FL63"/>
<name>A0A0L0FL63_9EUKA</name>
<dbReference type="Proteomes" id="UP000054560">
    <property type="component" value="Unassembled WGS sequence"/>
</dbReference>
<organism evidence="1 2">
    <name type="scientific">Sphaeroforma arctica JP610</name>
    <dbReference type="NCBI Taxonomy" id="667725"/>
    <lineage>
        <taxon>Eukaryota</taxon>
        <taxon>Ichthyosporea</taxon>
        <taxon>Ichthyophonida</taxon>
        <taxon>Sphaeroforma</taxon>
    </lineage>
</organism>
<reference evidence="1 2" key="1">
    <citation type="submission" date="2011-02" db="EMBL/GenBank/DDBJ databases">
        <title>The Genome Sequence of Sphaeroforma arctica JP610.</title>
        <authorList>
            <consortium name="The Broad Institute Genome Sequencing Platform"/>
            <person name="Russ C."/>
            <person name="Cuomo C."/>
            <person name="Young S.K."/>
            <person name="Zeng Q."/>
            <person name="Gargeya S."/>
            <person name="Alvarado L."/>
            <person name="Berlin A."/>
            <person name="Chapman S.B."/>
            <person name="Chen Z."/>
            <person name="Freedman E."/>
            <person name="Gellesch M."/>
            <person name="Goldberg J."/>
            <person name="Griggs A."/>
            <person name="Gujja S."/>
            <person name="Heilman E."/>
            <person name="Heiman D."/>
            <person name="Howarth C."/>
            <person name="Mehta T."/>
            <person name="Neiman D."/>
            <person name="Pearson M."/>
            <person name="Roberts A."/>
            <person name="Saif S."/>
            <person name="Shea T."/>
            <person name="Shenoy N."/>
            <person name="Sisk P."/>
            <person name="Stolte C."/>
            <person name="Sykes S."/>
            <person name="White J."/>
            <person name="Yandava C."/>
            <person name="Burger G."/>
            <person name="Gray M.W."/>
            <person name="Holland P.W.H."/>
            <person name="King N."/>
            <person name="Lang F.B.F."/>
            <person name="Roger A.J."/>
            <person name="Ruiz-Trillo I."/>
            <person name="Haas B."/>
            <person name="Nusbaum C."/>
            <person name="Birren B."/>
        </authorList>
    </citation>
    <scope>NUCLEOTIDE SEQUENCE [LARGE SCALE GENOMIC DNA]</scope>
    <source>
        <strain evidence="1 2">JP610</strain>
    </source>
</reference>
<dbReference type="GeneID" id="25910525"/>
<evidence type="ECO:0000313" key="2">
    <source>
        <dbReference type="Proteomes" id="UP000054560"/>
    </source>
</evidence>
<dbReference type="EMBL" id="KQ242709">
    <property type="protein sequence ID" value="KNC77519.1"/>
    <property type="molecule type" value="Genomic_DNA"/>
</dbReference>
<evidence type="ECO:0000313" key="1">
    <source>
        <dbReference type="EMBL" id="KNC77519.1"/>
    </source>
</evidence>
<gene>
    <name evidence="1" type="ORF">SARC_10021</name>
</gene>
<dbReference type="Gene3D" id="1.20.120.20">
    <property type="entry name" value="Apolipoprotein"/>
    <property type="match status" value="1"/>
</dbReference>
<proteinExistence type="predicted"/>